<dbReference type="RefSeq" id="WP_320001007.1">
    <property type="nucleotide sequence ID" value="NZ_CP138348.1"/>
</dbReference>
<dbReference type="EMBL" id="CP138348">
    <property type="protein sequence ID" value="WPF87414.1"/>
    <property type="molecule type" value="Genomic_DNA"/>
</dbReference>
<accession>A0AAF1C5M5</accession>
<dbReference type="AlphaFoldDB" id="A0AAF1C5M5"/>
<protein>
    <submittedName>
        <fullName evidence="1">Uncharacterized protein</fullName>
    </submittedName>
</protein>
<sequence>MAKMQLPLDFRDFLKLLNLKQVEYLLVGGYAVSYYGYPRSIGDMDIWIAINPDNAEKIVEVLKEFGFDLPEFIT</sequence>
<dbReference type="Gene3D" id="3.30.460.40">
    <property type="match status" value="1"/>
</dbReference>
<organism evidence="1">
    <name type="scientific">Cyanobacterium aponinum AL20115</name>
    <dbReference type="NCBI Taxonomy" id="3090662"/>
    <lineage>
        <taxon>Bacteria</taxon>
        <taxon>Bacillati</taxon>
        <taxon>Cyanobacteriota</taxon>
        <taxon>Cyanophyceae</taxon>
        <taxon>Oscillatoriophycideae</taxon>
        <taxon>Chroococcales</taxon>
        <taxon>Geminocystaceae</taxon>
        <taxon>Cyanobacterium</taxon>
    </lineage>
</organism>
<evidence type="ECO:0000313" key="1">
    <source>
        <dbReference type="EMBL" id="WPF87414.1"/>
    </source>
</evidence>
<dbReference type="InterPro" id="IPR043519">
    <property type="entry name" value="NT_sf"/>
</dbReference>
<dbReference type="SUPFAM" id="SSF81301">
    <property type="entry name" value="Nucleotidyltransferase"/>
    <property type="match status" value="1"/>
</dbReference>
<name>A0AAF1C5M5_9CHRO</name>
<proteinExistence type="predicted"/>
<reference evidence="1" key="1">
    <citation type="submission" date="2023-11" db="EMBL/GenBank/DDBJ databases">
        <title>Genome sequence of Cyanobacterium aponinum BCRC AL20115.</title>
        <authorList>
            <person name="Chang H.-Y."/>
            <person name="Lin K.-M."/>
            <person name="Hsueh H.-T."/>
            <person name="Chu H.-A."/>
            <person name="Kuo C.-H."/>
        </authorList>
    </citation>
    <scope>NUCLEOTIDE SEQUENCE</scope>
    <source>
        <strain evidence="1">AL20115</strain>
    </source>
</reference>
<gene>
    <name evidence="1" type="ORF">SAY89_11420</name>
</gene>